<sequence length="286" mass="31361">MHFSDTDSYGRRVFLQPMQWGADGWPIIGRRRGSQPYGAPVARNRKPNVASQPVTVPVTSDEFDNGYHRGWQWMANPMPDWVDPAVKGKLRLKAVSSPANLWEAGHLLTQKLPGMAFSVTTAVELKPGGQPGERAGLVAYGYDYAWIGLENTAAGQRLVQVTRLGADLGLSKGHVRQSHETVLVAPVEVRGPVHVRLSFSPVEVPDAAPDFPHYWHSMLHSTHAKVTFSYSLDGTTFQPFGPAFTTQPGRWVGTQVGLFAQAPGGTPSNTATRAGYGEFDYFRFSE</sequence>
<dbReference type="InterPro" id="IPR051795">
    <property type="entry name" value="Glycosyl_Hydrlase_43"/>
</dbReference>
<dbReference type="Gene3D" id="2.60.120.200">
    <property type="match status" value="1"/>
</dbReference>
<evidence type="ECO:0000313" key="2">
    <source>
        <dbReference type="EMBL" id="QCP10873.1"/>
    </source>
</evidence>
<dbReference type="InterPro" id="IPR041542">
    <property type="entry name" value="GH43_C2"/>
</dbReference>
<protein>
    <recommendedName>
        <fullName evidence="1">Beta-xylosidase C-terminal Concanavalin A-like domain-containing protein</fullName>
    </recommendedName>
</protein>
<proteinExistence type="predicted"/>
<evidence type="ECO:0000313" key="3">
    <source>
        <dbReference type="Proteomes" id="UP000298763"/>
    </source>
</evidence>
<dbReference type="EMBL" id="CP040017">
    <property type="protein sequence ID" value="QCP10873.1"/>
    <property type="molecule type" value="Genomic_DNA"/>
</dbReference>
<dbReference type="SUPFAM" id="SSF49899">
    <property type="entry name" value="Concanavalin A-like lectins/glucanases"/>
    <property type="match status" value="1"/>
</dbReference>
<dbReference type="InterPro" id="IPR013320">
    <property type="entry name" value="ConA-like_dom_sf"/>
</dbReference>
<keyword evidence="3" id="KW-1185">Reference proteome</keyword>
<reference evidence="2 3" key="1">
    <citation type="submission" date="2019-05" db="EMBL/GenBank/DDBJ databases">
        <title>Draft Genome Sequences of Six Type Strains of the Genus Massilia.</title>
        <authorList>
            <person name="Miess H."/>
            <person name="Frediansyhah A."/>
            <person name="Gross H."/>
        </authorList>
    </citation>
    <scope>NUCLEOTIDE SEQUENCE [LARGE SCALE GENOMIC DNA]</scope>
    <source>
        <strain evidence="2 3">DSMZ 26121</strain>
    </source>
</reference>
<evidence type="ECO:0000259" key="1">
    <source>
        <dbReference type="Pfam" id="PF17851"/>
    </source>
</evidence>
<gene>
    <name evidence="2" type="ORF">FCL38_10880</name>
</gene>
<dbReference type="PANTHER" id="PTHR42812">
    <property type="entry name" value="BETA-XYLOSIDASE"/>
    <property type="match status" value="1"/>
</dbReference>
<dbReference type="Proteomes" id="UP000298763">
    <property type="component" value="Chromosome"/>
</dbReference>
<dbReference type="PANTHER" id="PTHR42812:SF12">
    <property type="entry name" value="BETA-XYLOSIDASE-RELATED"/>
    <property type="match status" value="1"/>
</dbReference>
<name>A0ABX5UHJ9_9BURK</name>
<feature type="domain" description="Beta-xylosidase C-terminal Concanavalin A-like" evidence="1">
    <location>
        <begin position="60"/>
        <end position="284"/>
    </location>
</feature>
<accession>A0ABX5UHJ9</accession>
<dbReference type="Pfam" id="PF17851">
    <property type="entry name" value="GH43_C2"/>
    <property type="match status" value="1"/>
</dbReference>
<organism evidence="2 3">
    <name type="scientific">Pseudoduganella umbonata</name>
    <dbReference type="NCBI Taxonomy" id="864828"/>
    <lineage>
        <taxon>Bacteria</taxon>
        <taxon>Pseudomonadati</taxon>
        <taxon>Pseudomonadota</taxon>
        <taxon>Betaproteobacteria</taxon>
        <taxon>Burkholderiales</taxon>
        <taxon>Oxalobacteraceae</taxon>
        <taxon>Telluria group</taxon>
        <taxon>Pseudoduganella</taxon>
    </lineage>
</organism>